<dbReference type="PANTHER" id="PTHR43539">
    <property type="entry name" value="FLAVIN-BINDING MONOOXYGENASE-LIKE PROTEIN (AFU_ORTHOLOGUE AFUA_4G09220)"/>
    <property type="match status" value="1"/>
</dbReference>
<comment type="caution">
    <text evidence="2">The sequence shown here is derived from an EMBL/GenBank/DDBJ whole genome shotgun (WGS) entry which is preliminary data.</text>
</comment>
<accession>A0ABN2B000</accession>
<organism evidence="2 3">
    <name type="scientific">Dactylosporangium maewongense</name>
    <dbReference type="NCBI Taxonomy" id="634393"/>
    <lineage>
        <taxon>Bacteria</taxon>
        <taxon>Bacillati</taxon>
        <taxon>Actinomycetota</taxon>
        <taxon>Actinomycetes</taxon>
        <taxon>Micromonosporales</taxon>
        <taxon>Micromonosporaceae</taxon>
        <taxon>Dactylosporangium</taxon>
    </lineage>
</organism>
<dbReference type="PRINTS" id="PR00469">
    <property type="entry name" value="PNDRDTASEII"/>
</dbReference>
<evidence type="ECO:0000313" key="3">
    <source>
        <dbReference type="Proteomes" id="UP001501470"/>
    </source>
</evidence>
<dbReference type="Pfam" id="PF13738">
    <property type="entry name" value="Pyr_redox_3"/>
    <property type="match status" value="1"/>
</dbReference>
<dbReference type="InterPro" id="IPR036188">
    <property type="entry name" value="FAD/NAD-bd_sf"/>
</dbReference>
<gene>
    <name evidence="2" type="ORF">GCM10009827_055060</name>
</gene>
<protein>
    <submittedName>
        <fullName evidence="2">NAD(P)/FAD-dependent oxidoreductase</fullName>
    </submittedName>
</protein>
<proteinExistence type="predicted"/>
<dbReference type="SUPFAM" id="SSF51905">
    <property type="entry name" value="FAD/NAD(P)-binding domain"/>
    <property type="match status" value="2"/>
</dbReference>
<dbReference type="PANTHER" id="PTHR43539:SF78">
    <property type="entry name" value="FLAVIN-CONTAINING MONOOXYGENASE"/>
    <property type="match status" value="1"/>
</dbReference>
<name>A0ABN2B000_9ACTN</name>
<dbReference type="InterPro" id="IPR050982">
    <property type="entry name" value="Auxin_biosynth/cation_transpt"/>
</dbReference>
<dbReference type="EMBL" id="BAAAQD010000011">
    <property type="protein sequence ID" value="GAA1530456.1"/>
    <property type="molecule type" value="Genomic_DNA"/>
</dbReference>
<reference evidence="2 3" key="1">
    <citation type="journal article" date="2019" name="Int. J. Syst. Evol. Microbiol.">
        <title>The Global Catalogue of Microorganisms (GCM) 10K type strain sequencing project: providing services to taxonomists for standard genome sequencing and annotation.</title>
        <authorList>
            <consortium name="The Broad Institute Genomics Platform"/>
            <consortium name="The Broad Institute Genome Sequencing Center for Infectious Disease"/>
            <person name="Wu L."/>
            <person name="Ma J."/>
        </authorList>
    </citation>
    <scope>NUCLEOTIDE SEQUENCE [LARGE SCALE GENOMIC DNA]</scope>
    <source>
        <strain evidence="2 3">JCM 15933</strain>
    </source>
</reference>
<dbReference type="Gene3D" id="3.50.50.60">
    <property type="entry name" value="FAD/NAD(P)-binding domain"/>
    <property type="match status" value="1"/>
</dbReference>
<dbReference type="RefSeq" id="WP_344505025.1">
    <property type="nucleotide sequence ID" value="NZ_BAAAQD010000011.1"/>
</dbReference>
<keyword evidence="3" id="KW-1185">Reference proteome</keyword>
<dbReference type="PRINTS" id="PR00368">
    <property type="entry name" value="FADPNR"/>
</dbReference>
<evidence type="ECO:0000256" key="1">
    <source>
        <dbReference type="ARBA" id="ARBA00023002"/>
    </source>
</evidence>
<keyword evidence="1" id="KW-0560">Oxidoreductase</keyword>
<dbReference type="Proteomes" id="UP001501470">
    <property type="component" value="Unassembled WGS sequence"/>
</dbReference>
<sequence length="357" mass="37877">MTTDVHTLVVGGGQAGLATGHHLRRAGIDCAILDAHPRVGDAWRRRWDSLTLFTPRRFDALPGLAFPGDPDGHPGKDEVADYLAGYAEHFALPVHTGCAVTALRPAADDGFVAETGTGEWTARQVVVAGGAFHTPSVPAVAARLAPSVVQLHSSDYRNPAGIPDGDVVVVGAGNTSVQIAAELAAAGRRVTIAYDELGTALPQRLLGRDIFWWFSRLGTMGLSGERGIGARIRAQNPIIGTDVRGLLRTVRRTRRVVDAERDALVSADGTRHPVATVVWATGFRPSYPWLHVPVLDDRGAPVHRGGVTDRPGLYFVGLPWQRARGSAVLGWVGRDAEFIAGHAAAAAGHDRTAVRTG</sequence>
<evidence type="ECO:0000313" key="2">
    <source>
        <dbReference type="EMBL" id="GAA1530456.1"/>
    </source>
</evidence>